<organism evidence="1 2">
    <name type="scientific">Araneus ventricosus</name>
    <name type="common">Orbweaver spider</name>
    <name type="synonym">Epeira ventricosa</name>
    <dbReference type="NCBI Taxonomy" id="182803"/>
    <lineage>
        <taxon>Eukaryota</taxon>
        <taxon>Metazoa</taxon>
        <taxon>Ecdysozoa</taxon>
        <taxon>Arthropoda</taxon>
        <taxon>Chelicerata</taxon>
        <taxon>Arachnida</taxon>
        <taxon>Araneae</taxon>
        <taxon>Araneomorphae</taxon>
        <taxon>Entelegynae</taxon>
        <taxon>Araneoidea</taxon>
        <taxon>Araneidae</taxon>
        <taxon>Araneus</taxon>
    </lineage>
</organism>
<dbReference type="AlphaFoldDB" id="A0A4Y2IFK4"/>
<keyword evidence="2" id="KW-1185">Reference proteome</keyword>
<evidence type="ECO:0000313" key="2">
    <source>
        <dbReference type="Proteomes" id="UP000499080"/>
    </source>
</evidence>
<protein>
    <submittedName>
        <fullName evidence="1">Uncharacterized protein</fullName>
    </submittedName>
</protein>
<proteinExistence type="predicted"/>
<sequence>MKSNRAFQASTRACFSNPKLLLSNDSSKAGFWLLAKEEEIRKGDKILDVFSDCFSARLSSKLRVYAKDLLFPQSIASIEKGNGLFYIQMFKLNN</sequence>
<dbReference type="Proteomes" id="UP000499080">
    <property type="component" value="Unassembled WGS sequence"/>
</dbReference>
<comment type="caution">
    <text evidence="1">The sequence shown here is derived from an EMBL/GenBank/DDBJ whole genome shotgun (WGS) entry which is preliminary data.</text>
</comment>
<reference evidence="1 2" key="1">
    <citation type="journal article" date="2019" name="Sci. Rep.">
        <title>Orb-weaving spider Araneus ventricosus genome elucidates the spidroin gene catalogue.</title>
        <authorList>
            <person name="Kono N."/>
            <person name="Nakamura H."/>
            <person name="Ohtoshi R."/>
            <person name="Moran D.A.P."/>
            <person name="Shinohara A."/>
            <person name="Yoshida Y."/>
            <person name="Fujiwara M."/>
            <person name="Mori M."/>
            <person name="Tomita M."/>
            <person name="Arakawa K."/>
        </authorList>
    </citation>
    <scope>NUCLEOTIDE SEQUENCE [LARGE SCALE GENOMIC DNA]</scope>
</reference>
<accession>A0A4Y2IFK4</accession>
<evidence type="ECO:0000313" key="1">
    <source>
        <dbReference type="EMBL" id="GBM76513.1"/>
    </source>
</evidence>
<name>A0A4Y2IFK4_ARAVE</name>
<dbReference type="EMBL" id="BGPR01002627">
    <property type="protein sequence ID" value="GBM76513.1"/>
    <property type="molecule type" value="Genomic_DNA"/>
</dbReference>
<gene>
    <name evidence="1" type="ORF">AVEN_102296_1</name>
</gene>